<protein>
    <submittedName>
        <fullName evidence="1">Uncharacterized protein</fullName>
    </submittedName>
</protein>
<dbReference type="EMBL" id="MT144032">
    <property type="protein sequence ID" value="QJA47130.1"/>
    <property type="molecule type" value="Genomic_DNA"/>
</dbReference>
<proteinExistence type="predicted"/>
<accession>A0A6H1ZIV8</accession>
<reference evidence="1" key="1">
    <citation type="submission" date="2020-03" db="EMBL/GenBank/DDBJ databases">
        <title>The deep terrestrial virosphere.</title>
        <authorList>
            <person name="Holmfeldt K."/>
            <person name="Nilsson E."/>
            <person name="Simone D."/>
            <person name="Lopez-Fernandez M."/>
            <person name="Wu X."/>
            <person name="de Brujin I."/>
            <person name="Lundin D."/>
            <person name="Andersson A."/>
            <person name="Bertilsson S."/>
            <person name="Dopson M."/>
        </authorList>
    </citation>
    <scope>NUCLEOTIDE SEQUENCE</scope>
    <source>
        <strain evidence="1">TM448A00604</strain>
        <strain evidence="2">TM448B00314</strain>
    </source>
</reference>
<evidence type="ECO:0000313" key="2">
    <source>
        <dbReference type="EMBL" id="QJH94992.1"/>
    </source>
</evidence>
<dbReference type="AlphaFoldDB" id="A0A6H1ZIV8"/>
<name>A0A6H1ZIV8_9ZZZZ</name>
<gene>
    <name evidence="1" type="ORF">TM448A00604_0025</name>
    <name evidence="2" type="ORF">TM448B00314_0052</name>
</gene>
<dbReference type="EMBL" id="MT144610">
    <property type="protein sequence ID" value="QJH94992.1"/>
    <property type="molecule type" value="Genomic_DNA"/>
</dbReference>
<evidence type="ECO:0000313" key="1">
    <source>
        <dbReference type="EMBL" id="QJA47130.1"/>
    </source>
</evidence>
<sequence length="55" mass="6553">MERTNVAGLVYCWKCSSEHQVWLQPNGKAYFLCTSRHRWMELNKATQLKLAFVYD</sequence>
<organism evidence="1">
    <name type="scientific">viral metagenome</name>
    <dbReference type="NCBI Taxonomy" id="1070528"/>
    <lineage>
        <taxon>unclassified sequences</taxon>
        <taxon>metagenomes</taxon>
        <taxon>organismal metagenomes</taxon>
    </lineage>
</organism>